<dbReference type="AlphaFoldDB" id="K1KZ16"/>
<dbReference type="Gene3D" id="2.60.40.1120">
    <property type="entry name" value="Carboxypeptidase-like, regulatory domain"/>
    <property type="match status" value="1"/>
</dbReference>
<reference evidence="1 2" key="1">
    <citation type="journal article" date="2012" name="J. Bacteriol.">
        <title>Draft Genome Sequence of Cecembia lonarensis Strain LW9T, Isolated from Lonar Lake, a Haloalkaline Lake in India.</title>
        <authorList>
            <person name="Shivaji S."/>
            <person name="Ara S."/>
            <person name="Singh A."/>
            <person name="Pinnaka A.K."/>
        </authorList>
    </citation>
    <scope>NUCLEOTIDE SEQUENCE [LARGE SCALE GENOMIC DNA]</scope>
    <source>
        <strain evidence="1 2">LW9</strain>
    </source>
</reference>
<dbReference type="EMBL" id="AMGM01000097">
    <property type="protein sequence ID" value="EKB47726.1"/>
    <property type="molecule type" value="Genomic_DNA"/>
</dbReference>
<proteinExistence type="predicted"/>
<dbReference type="InterPro" id="IPR008969">
    <property type="entry name" value="CarboxyPept-like_regulatory"/>
</dbReference>
<sequence>MNTKNFQISFFFLLVLSFLDFPSTYAQYVMKGRVVDAETFQPVEFATVFINNSTFGDITDRNGVFEIPIPAGNYELVISFMGYQTFKFPFSTQELRESYEFRILQEPIDLEEAKVQDKRDREWFRNLKIFEELFLGNSINGKKSGI</sequence>
<gene>
    <name evidence="1" type="ORF">B879_03672</name>
</gene>
<comment type="caution">
    <text evidence="1">The sequence shown here is derived from an EMBL/GenBank/DDBJ whole genome shotgun (WGS) entry which is preliminary data.</text>
</comment>
<dbReference type="OrthoDB" id="1223654at2"/>
<dbReference type="Proteomes" id="UP000004478">
    <property type="component" value="Unassembled WGS sequence"/>
</dbReference>
<dbReference type="SUPFAM" id="SSF49464">
    <property type="entry name" value="Carboxypeptidase regulatory domain-like"/>
    <property type="match status" value="1"/>
</dbReference>
<keyword evidence="2" id="KW-1185">Reference proteome</keyword>
<evidence type="ECO:0000313" key="2">
    <source>
        <dbReference type="Proteomes" id="UP000004478"/>
    </source>
</evidence>
<dbReference type="Pfam" id="PF13715">
    <property type="entry name" value="CarbopepD_reg_2"/>
    <property type="match status" value="1"/>
</dbReference>
<evidence type="ECO:0000313" key="1">
    <source>
        <dbReference type="EMBL" id="EKB47726.1"/>
    </source>
</evidence>
<protein>
    <submittedName>
        <fullName evidence="1">TonB-linked outer membrane protein, SusC/RagA family</fullName>
    </submittedName>
</protein>
<accession>K1KZ16</accession>
<organism evidence="1 2">
    <name type="scientific">Cecembia lonarensis (strain CCUG 58316 / KCTC 22772 / LW9)</name>
    <dbReference type="NCBI Taxonomy" id="1225176"/>
    <lineage>
        <taxon>Bacteria</taxon>
        <taxon>Pseudomonadati</taxon>
        <taxon>Bacteroidota</taxon>
        <taxon>Cytophagia</taxon>
        <taxon>Cytophagales</taxon>
        <taxon>Cyclobacteriaceae</taxon>
        <taxon>Cecembia</taxon>
    </lineage>
</organism>
<name>K1KZ16_CECL9</name>
<dbReference type="RefSeq" id="WP_009186685.1">
    <property type="nucleotide sequence ID" value="NZ_AMGM01000097.1"/>
</dbReference>